<dbReference type="PANTHER" id="PTHR46188">
    <property type="entry name" value="BOLA-LIKE PROTEIN 3"/>
    <property type="match status" value="1"/>
</dbReference>
<accession>A0A0C3C2R5</accession>
<dbReference type="AlphaFoldDB" id="A0A0C3C2R5"/>
<dbReference type="InParanoid" id="A0A0C3C2R5"/>
<organism evidence="3 4">
    <name type="scientific">Piloderma croceum (strain F 1598)</name>
    <dbReference type="NCBI Taxonomy" id="765440"/>
    <lineage>
        <taxon>Eukaryota</taxon>
        <taxon>Fungi</taxon>
        <taxon>Dikarya</taxon>
        <taxon>Basidiomycota</taxon>
        <taxon>Agaricomycotina</taxon>
        <taxon>Agaricomycetes</taxon>
        <taxon>Agaricomycetidae</taxon>
        <taxon>Atheliales</taxon>
        <taxon>Atheliaceae</taxon>
        <taxon>Piloderma</taxon>
    </lineage>
</organism>
<feature type="non-terminal residue" evidence="3">
    <location>
        <position position="1"/>
    </location>
</feature>
<dbReference type="InterPro" id="IPR002634">
    <property type="entry name" value="BolA"/>
</dbReference>
<dbReference type="Proteomes" id="UP000054166">
    <property type="component" value="Unassembled WGS sequence"/>
</dbReference>
<evidence type="ECO:0000313" key="4">
    <source>
        <dbReference type="Proteomes" id="UP000054166"/>
    </source>
</evidence>
<keyword evidence="4" id="KW-1185">Reference proteome</keyword>
<dbReference type="STRING" id="765440.A0A0C3C2R5"/>
<dbReference type="PIRSF" id="PIRSF003113">
    <property type="entry name" value="BolA"/>
    <property type="match status" value="1"/>
</dbReference>
<evidence type="ECO:0000313" key="3">
    <source>
        <dbReference type="EMBL" id="KIM83872.1"/>
    </source>
</evidence>
<name>A0A0C3C2R5_PILCF</name>
<protein>
    <recommendedName>
        <fullName evidence="5">Bola-like protein</fullName>
    </recommendedName>
</protein>
<proteinExistence type="inferred from homology"/>
<comment type="similarity">
    <text evidence="1 2">Belongs to the BolA/IbaG family.</text>
</comment>
<evidence type="ECO:0000256" key="1">
    <source>
        <dbReference type="ARBA" id="ARBA00005578"/>
    </source>
</evidence>
<dbReference type="HOGENOM" id="CLU_109462_0_1_1"/>
<dbReference type="FunCoup" id="A0A0C3C2R5">
    <property type="interactions" value="80"/>
</dbReference>
<sequence>TSPRELSEGEQIIHNKLTDRFTPSELLVQDVSGDRGCGSFYAITIASQAFKGLPTVKQHRLVTQVLKQEIEGIHGLQVR</sequence>
<dbReference type="GO" id="GO:0005759">
    <property type="term" value="C:mitochondrial matrix"/>
    <property type="evidence" value="ECO:0007669"/>
    <property type="project" value="TreeGrafter"/>
</dbReference>
<dbReference type="PANTHER" id="PTHR46188:SF1">
    <property type="entry name" value="BOLA-LIKE PROTEIN 3"/>
    <property type="match status" value="1"/>
</dbReference>
<evidence type="ECO:0008006" key="5">
    <source>
        <dbReference type="Google" id="ProtNLM"/>
    </source>
</evidence>
<dbReference type="InterPro" id="IPR036065">
    <property type="entry name" value="BolA-like_sf"/>
</dbReference>
<evidence type="ECO:0000256" key="2">
    <source>
        <dbReference type="RuleBase" id="RU003860"/>
    </source>
</evidence>
<dbReference type="EMBL" id="KN832989">
    <property type="protein sequence ID" value="KIM83872.1"/>
    <property type="molecule type" value="Genomic_DNA"/>
</dbReference>
<dbReference type="SUPFAM" id="SSF82657">
    <property type="entry name" value="BolA-like"/>
    <property type="match status" value="1"/>
</dbReference>
<dbReference type="Gene3D" id="3.10.20.90">
    <property type="entry name" value="Phosphatidylinositol 3-kinase Catalytic Subunit, Chain A, domain 1"/>
    <property type="match status" value="1"/>
</dbReference>
<feature type="non-terminal residue" evidence="3">
    <location>
        <position position="79"/>
    </location>
</feature>
<dbReference type="OrthoDB" id="203381at2759"/>
<reference evidence="4" key="2">
    <citation type="submission" date="2015-01" db="EMBL/GenBank/DDBJ databases">
        <title>Evolutionary Origins and Diversification of the Mycorrhizal Mutualists.</title>
        <authorList>
            <consortium name="DOE Joint Genome Institute"/>
            <consortium name="Mycorrhizal Genomics Consortium"/>
            <person name="Kohler A."/>
            <person name="Kuo A."/>
            <person name="Nagy L.G."/>
            <person name="Floudas D."/>
            <person name="Copeland A."/>
            <person name="Barry K.W."/>
            <person name="Cichocki N."/>
            <person name="Veneault-Fourrey C."/>
            <person name="LaButti K."/>
            <person name="Lindquist E.A."/>
            <person name="Lipzen A."/>
            <person name="Lundell T."/>
            <person name="Morin E."/>
            <person name="Murat C."/>
            <person name="Riley R."/>
            <person name="Ohm R."/>
            <person name="Sun H."/>
            <person name="Tunlid A."/>
            <person name="Henrissat B."/>
            <person name="Grigoriev I.V."/>
            <person name="Hibbett D.S."/>
            <person name="Martin F."/>
        </authorList>
    </citation>
    <scope>NUCLEOTIDE SEQUENCE [LARGE SCALE GENOMIC DNA]</scope>
    <source>
        <strain evidence="4">F 1598</strain>
    </source>
</reference>
<dbReference type="Pfam" id="PF01722">
    <property type="entry name" value="BolA"/>
    <property type="match status" value="1"/>
</dbReference>
<reference evidence="3 4" key="1">
    <citation type="submission" date="2014-04" db="EMBL/GenBank/DDBJ databases">
        <authorList>
            <consortium name="DOE Joint Genome Institute"/>
            <person name="Kuo A."/>
            <person name="Tarkka M."/>
            <person name="Buscot F."/>
            <person name="Kohler A."/>
            <person name="Nagy L.G."/>
            <person name="Floudas D."/>
            <person name="Copeland A."/>
            <person name="Barry K.W."/>
            <person name="Cichocki N."/>
            <person name="Veneault-Fourrey C."/>
            <person name="LaButti K."/>
            <person name="Lindquist E.A."/>
            <person name="Lipzen A."/>
            <person name="Lundell T."/>
            <person name="Morin E."/>
            <person name="Murat C."/>
            <person name="Sun H."/>
            <person name="Tunlid A."/>
            <person name="Henrissat B."/>
            <person name="Grigoriev I.V."/>
            <person name="Hibbett D.S."/>
            <person name="Martin F."/>
            <person name="Nordberg H.P."/>
            <person name="Cantor M.N."/>
            <person name="Hua S.X."/>
        </authorList>
    </citation>
    <scope>NUCLEOTIDE SEQUENCE [LARGE SCALE GENOMIC DNA]</scope>
    <source>
        <strain evidence="3 4">F 1598</strain>
    </source>
</reference>
<dbReference type="InterPro" id="IPR052275">
    <property type="entry name" value="Mt_Fe-S_assembly_factor"/>
</dbReference>
<gene>
    <name evidence="3" type="ORF">PILCRDRAFT_26461</name>
</gene>